<proteinExistence type="predicted"/>
<name>A0A0B5A1X3_9CAUD</name>
<keyword evidence="2" id="KW-1185">Reference proteome</keyword>
<evidence type="ECO:0000313" key="2">
    <source>
        <dbReference type="Proteomes" id="UP000031726"/>
    </source>
</evidence>
<gene>
    <name evidence="1" type="ORF">JWAP_00045</name>
</gene>
<sequence>MDYKTLLEKYVSHVLQMEGTTFIGWLNSGRLSEVEFTAEEAEELRRIGTEFGDDDAY</sequence>
<dbReference type="RefSeq" id="YP_009201779.1">
    <property type="nucleotide sequence ID" value="NC_028834.1"/>
</dbReference>
<accession>A0A0B5A1X3</accession>
<protein>
    <submittedName>
        <fullName evidence="1">Uncharacterized protein</fullName>
    </submittedName>
</protein>
<dbReference type="KEGG" id="vg:26628951"/>
<dbReference type="Proteomes" id="UP000031726">
    <property type="component" value="Segment"/>
</dbReference>
<organism evidence="1 2">
    <name type="scientific">Achromobacter phage 83-24</name>
    <dbReference type="NCBI Taxonomy" id="1589747"/>
    <lineage>
        <taxon>Viruses</taxon>
        <taxon>Duplodnaviria</taxon>
        <taxon>Heunggongvirae</taxon>
        <taxon>Uroviricota</taxon>
        <taxon>Caudoviricetes</taxon>
        <taxon>Steinhofvirus</taxon>
        <taxon>Steinhofvirus sv8324</taxon>
    </lineage>
</organism>
<reference evidence="1 2" key="1">
    <citation type="submission" date="2014-11" db="EMBL/GenBank/DDBJ databases">
        <title>Characterization and genome comparisons of three Achromobacter phages of the Siphoviridae family.</title>
        <authorList>
            <person name="Dreiseikelmann B."/>
            <person name="Bunk B."/>
            <person name="Rohde M."/>
            <person name="Wittmann J."/>
        </authorList>
    </citation>
    <scope>NUCLEOTIDE SEQUENCE [LARGE SCALE GENOMIC DNA]</scope>
</reference>
<dbReference type="GeneID" id="26628951"/>
<evidence type="ECO:0000313" key="1">
    <source>
        <dbReference type="EMBL" id="AJD82878.1"/>
    </source>
</evidence>
<dbReference type="EMBL" id="KP202970">
    <property type="protein sequence ID" value="AJD82878.1"/>
    <property type="molecule type" value="Genomic_DNA"/>
</dbReference>